<sequence>MTKMLRCVHEFVTPEDVIFLHGGGNMGSLYWQEECYRCDIISMLPHNKIVLFPQTISYDDTPESQRCLKHTQHVYGRHRNLHLVARETVSYSRMREYYPNNDVRLTPDIVLSLTDQATANPADRKGVLLCMRNDAEKTTSDSAQRRLEAAVTASGESWTYTDTTVPNTFAPISKERGEELVLGKFDEFRHARLVITDRLHGMIFSAVTGTPCIAMNNSVHRHEQQQRQSRLRIPMAQGLPVHPLRQQRRRSRGACKQSTERADYAP</sequence>
<keyword evidence="4" id="KW-1185">Reference proteome</keyword>
<name>A0A261FSI9_9BIFI</name>
<reference evidence="3 4" key="1">
    <citation type="journal article" date="2017" name="BMC Genomics">
        <title>Comparative genomic and phylogenomic analyses of the Bifidobacteriaceae family.</title>
        <authorList>
            <person name="Lugli G.A."/>
            <person name="Milani C."/>
            <person name="Turroni F."/>
            <person name="Duranti S."/>
            <person name="Mancabelli L."/>
            <person name="Mangifesta M."/>
            <person name="Ferrario C."/>
            <person name="Modesto M."/>
            <person name="Mattarelli P."/>
            <person name="Jiri K."/>
            <person name="van Sinderen D."/>
            <person name="Ventura M."/>
        </authorList>
    </citation>
    <scope>NUCLEOTIDE SEQUENCE [LARGE SCALE GENOMIC DNA]</scope>
    <source>
        <strain evidence="3 4">DSM 100202</strain>
    </source>
</reference>
<dbReference type="RefSeq" id="WP_094730660.1">
    <property type="nucleotide sequence ID" value="NZ_MWWY01000048.1"/>
</dbReference>
<feature type="region of interest" description="Disordered" evidence="1">
    <location>
        <begin position="219"/>
        <end position="266"/>
    </location>
</feature>
<organism evidence="3 4">
    <name type="scientific">Bifidobacterium hapali</name>
    <dbReference type="NCBI Taxonomy" id="1630172"/>
    <lineage>
        <taxon>Bacteria</taxon>
        <taxon>Bacillati</taxon>
        <taxon>Actinomycetota</taxon>
        <taxon>Actinomycetes</taxon>
        <taxon>Bifidobacteriales</taxon>
        <taxon>Bifidobacteriaceae</taxon>
        <taxon>Bifidobacterium</taxon>
    </lineage>
</organism>
<evidence type="ECO:0000259" key="2">
    <source>
        <dbReference type="Pfam" id="PF04230"/>
    </source>
</evidence>
<protein>
    <submittedName>
        <fullName evidence="3">Polysaccharide pyruvyl transferase</fullName>
    </submittedName>
</protein>
<evidence type="ECO:0000313" key="3">
    <source>
        <dbReference type="EMBL" id="OZG62119.1"/>
    </source>
</evidence>
<feature type="domain" description="Polysaccharide pyruvyl transferase" evidence="2">
    <location>
        <begin position="15"/>
        <end position="218"/>
    </location>
</feature>
<dbReference type="InterPro" id="IPR007345">
    <property type="entry name" value="Polysacch_pyruvyl_Trfase"/>
</dbReference>
<accession>A0A261FSI9</accession>
<dbReference type="Proteomes" id="UP000216074">
    <property type="component" value="Unassembled WGS sequence"/>
</dbReference>
<dbReference type="PANTHER" id="PTHR36836:SF1">
    <property type="entry name" value="COLANIC ACID BIOSYNTHESIS PROTEIN WCAK"/>
    <property type="match status" value="1"/>
</dbReference>
<evidence type="ECO:0000313" key="4">
    <source>
        <dbReference type="Proteomes" id="UP000216074"/>
    </source>
</evidence>
<keyword evidence="3" id="KW-0808">Transferase</keyword>
<dbReference type="GO" id="GO:0016740">
    <property type="term" value="F:transferase activity"/>
    <property type="evidence" value="ECO:0007669"/>
    <property type="project" value="UniProtKB-KW"/>
</dbReference>
<proteinExistence type="predicted"/>
<dbReference type="EMBL" id="MWWY01000048">
    <property type="protein sequence ID" value="OZG62119.1"/>
    <property type="molecule type" value="Genomic_DNA"/>
</dbReference>
<evidence type="ECO:0000256" key="1">
    <source>
        <dbReference type="SAM" id="MobiDB-lite"/>
    </source>
</evidence>
<dbReference type="PANTHER" id="PTHR36836">
    <property type="entry name" value="COLANIC ACID BIOSYNTHESIS PROTEIN WCAK"/>
    <property type="match status" value="1"/>
</dbReference>
<gene>
    <name evidence="3" type="ORF">BHAP_2140</name>
</gene>
<comment type="caution">
    <text evidence="3">The sequence shown here is derived from an EMBL/GenBank/DDBJ whole genome shotgun (WGS) entry which is preliminary data.</text>
</comment>
<dbReference type="AlphaFoldDB" id="A0A261FSI9"/>
<dbReference type="Pfam" id="PF04230">
    <property type="entry name" value="PS_pyruv_trans"/>
    <property type="match status" value="1"/>
</dbReference>
<dbReference type="OrthoDB" id="5242601at2"/>